<dbReference type="PROSITE" id="PS50005">
    <property type="entry name" value="TPR"/>
    <property type="match status" value="3"/>
</dbReference>
<dbReference type="PROSITE" id="PS51257">
    <property type="entry name" value="PROKAR_LIPOPROTEIN"/>
    <property type="match status" value="1"/>
</dbReference>
<keyword evidence="1" id="KW-0802">TPR repeat</keyword>
<proteinExistence type="predicted"/>
<dbReference type="PANTHER" id="PTHR12558:SF13">
    <property type="entry name" value="CELL DIVISION CYCLE PROTEIN 27 HOMOLOG"/>
    <property type="match status" value="1"/>
</dbReference>
<dbReference type="RefSeq" id="WP_109346968.1">
    <property type="nucleotide sequence ID" value="NZ_CP029343.1"/>
</dbReference>
<feature type="signal peptide" evidence="2">
    <location>
        <begin position="1"/>
        <end position="20"/>
    </location>
</feature>
<feature type="repeat" description="TPR" evidence="1">
    <location>
        <begin position="51"/>
        <end position="84"/>
    </location>
</feature>
<dbReference type="Gene3D" id="1.25.40.10">
    <property type="entry name" value="Tetratricopeptide repeat domain"/>
    <property type="match status" value="1"/>
</dbReference>
<dbReference type="NCBIfam" id="TIGR02521">
    <property type="entry name" value="type_IV_pilW"/>
    <property type="match status" value="1"/>
</dbReference>
<reference evidence="3 4" key="1">
    <citation type="submission" date="2018-05" db="EMBL/GenBank/DDBJ databases">
        <title>Complete genome sequence of Massilia oculi sp. nov. CCUG 43427T (=DSM 26321T), the type strain of M. oculi, and comparison with genome sequences of other Massilia strains.</title>
        <authorList>
            <person name="Zhu B."/>
        </authorList>
    </citation>
    <scope>NUCLEOTIDE SEQUENCE [LARGE SCALE GENOMIC DNA]</scope>
    <source>
        <strain evidence="3 4">CCUG 43427</strain>
    </source>
</reference>
<dbReference type="PANTHER" id="PTHR12558">
    <property type="entry name" value="CELL DIVISION CYCLE 16,23,27"/>
    <property type="match status" value="1"/>
</dbReference>
<evidence type="ECO:0000313" key="3">
    <source>
        <dbReference type="EMBL" id="AWL06658.1"/>
    </source>
</evidence>
<dbReference type="KEGG" id="mtim:DIR46_20950"/>
<feature type="repeat" description="TPR" evidence="1">
    <location>
        <begin position="156"/>
        <end position="189"/>
    </location>
</feature>
<dbReference type="AlphaFoldDB" id="A0A2S2DMW8"/>
<dbReference type="SUPFAM" id="SSF48452">
    <property type="entry name" value="TPR-like"/>
    <property type="match status" value="1"/>
</dbReference>
<evidence type="ECO:0000256" key="2">
    <source>
        <dbReference type="SAM" id="SignalP"/>
    </source>
</evidence>
<evidence type="ECO:0000313" key="4">
    <source>
        <dbReference type="Proteomes" id="UP000245820"/>
    </source>
</evidence>
<sequence length="273" mass="29716">MKFAAGWLAFASTLSLAVLAGCAGTGSGGAATARDGELRTASDQTALEKRASIRVQLAVGYYQEGKHEIALDEVKQALAADPNYADAYGLRALIYTSMGQFPLADENHRHALQLEPGNPEFANNYGTFLCQSVNKPVEALRYFDAALKNPAYQTPLSALINAGACSIKNGNIDGAERYLLEALRLNPSLPAVNAGLARVYYERRDMQRAGFFVNRLIETASIETLPADALWLALRVQRKLGDRTHEATLAAQLRRRFPGSPEYAAFERGAFDE</sequence>
<protein>
    <submittedName>
        <fullName evidence="3">Type IV pilus biogenesis/stability protein PilW</fullName>
    </submittedName>
</protein>
<dbReference type="Pfam" id="PF13432">
    <property type="entry name" value="TPR_16"/>
    <property type="match status" value="2"/>
</dbReference>
<dbReference type="InterPro" id="IPR011990">
    <property type="entry name" value="TPR-like_helical_dom_sf"/>
</dbReference>
<feature type="repeat" description="TPR" evidence="1">
    <location>
        <begin position="85"/>
        <end position="118"/>
    </location>
</feature>
<dbReference type="EMBL" id="CP029343">
    <property type="protein sequence ID" value="AWL06658.1"/>
    <property type="molecule type" value="Genomic_DNA"/>
</dbReference>
<dbReference type="OrthoDB" id="9814042at2"/>
<keyword evidence="2" id="KW-0732">Signal</keyword>
<dbReference type="InterPro" id="IPR013360">
    <property type="entry name" value="Pilus_4_PilW"/>
</dbReference>
<name>A0A2S2DMW8_9BURK</name>
<dbReference type="InterPro" id="IPR019734">
    <property type="entry name" value="TPR_rpt"/>
</dbReference>
<keyword evidence="4" id="KW-1185">Reference proteome</keyword>
<organism evidence="3 4">
    <name type="scientific">Massilia oculi</name>
    <dbReference type="NCBI Taxonomy" id="945844"/>
    <lineage>
        <taxon>Bacteria</taxon>
        <taxon>Pseudomonadati</taxon>
        <taxon>Pseudomonadota</taxon>
        <taxon>Betaproteobacteria</taxon>
        <taxon>Burkholderiales</taxon>
        <taxon>Oxalobacteraceae</taxon>
        <taxon>Telluria group</taxon>
        <taxon>Massilia</taxon>
    </lineage>
</organism>
<evidence type="ECO:0000256" key="1">
    <source>
        <dbReference type="PROSITE-ProRule" id="PRU00339"/>
    </source>
</evidence>
<dbReference type="Proteomes" id="UP000245820">
    <property type="component" value="Chromosome"/>
</dbReference>
<dbReference type="SMART" id="SM00028">
    <property type="entry name" value="TPR"/>
    <property type="match status" value="3"/>
</dbReference>
<feature type="chain" id="PRO_5015571189" evidence="2">
    <location>
        <begin position="21"/>
        <end position="273"/>
    </location>
</feature>
<accession>A0A2S2DMW8</accession>
<gene>
    <name evidence="3" type="ORF">DIR46_20950</name>
</gene>